<dbReference type="Pfam" id="PF12833">
    <property type="entry name" value="HTH_18"/>
    <property type="match status" value="1"/>
</dbReference>
<comment type="caution">
    <text evidence="8">The sequence shown here is derived from an EMBL/GenBank/DDBJ whole genome shotgun (WGS) entry which is preliminary data.</text>
</comment>
<dbReference type="Gene3D" id="1.10.10.60">
    <property type="entry name" value="Homeodomain-like"/>
    <property type="match status" value="1"/>
</dbReference>
<evidence type="ECO:0000313" key="8">
    <source>
        <dbReference type="EMBL" id="ONM45241.1"/>
    </source>
</evidence>
<dbReference type="GO" id="GO:0005737">
    <property type="term" value="C:cytoplasm"/>
    <property type="evidence" value="ECO:0007669"/>
    <property type="project" value="UniProtKB-SubCell"/>
</dbReference>
<proteinExistence type="predicted"/>
<dbReference type="PROSITE" id="PS01124">
    <property type="entry name" value="HTH_ARAC_FAMILY_2"/>
    <property type="match status" value="1"/>
</dbReference>
<gene>
    <name evidence="8" type="ORF">BXT89_03395</name>
</gene>
<dbReference type="GO" id="GO:0003700">
    <property type="term" value="F:DNA-binding transcription factor activity"/>
    <property type="evidence" value="ECO:0007669"/>
    <property type="project" value="InterPro"/>
</dbReference>
<accession>A0A1S8DJV3</accession>
<evidence type="ECO:0000259" key="7">
    <source>
        <dbReference type="PROSITE" id="PS01124"/>
    </source>
</evidence>
<evidence type="ECO:0000256" key="1">
    <source>
        <dbReference type="ARBA" id="ARBA00004496"/>
    </source>
</evidence>
<dbReference type="Proteomes" id="UP000242847">
    <property type="component" value="Unassembled WGS sequence"/>
</dbReference>
<reference evidence="8 9" key="1">
    <citation type="submission" date="2017-01" db="EMBL/GenBank/DDBJ databases">
        <title>Draft genome sequence of Pseudomonas pachastrellae type strain CCUG 46540T from a deep sea.</title>
        <authorList>
            <person name="Gomila M."/>
            <person name="Mulet M."/>
            <person name="Lalucat J."/>
            <person name="Garcia-Valdes E."/>
        </authorList>
    </citation>
    <scope>NUCLEOTIDE SEQUENCE [LARGE SCALE GENOMIC DNA]</scope>
    <source>
        <strain evidence="8 9">CCUG 46540</strain>
    </source>
</reference>
<keyword evidence="3" id="KW-0238">DNA-binding</keyword>
<evidence type="ECO:0000256" key="3">
    <source>
        <dbReference type="ARBA" id="ARBA00023125"/>
    </source>
</evidence>
<keyword evidence="2" id="KW-0805">Transcription regulation</keyword>
<keyword evidence="5" id="KW-0804">Transcription</keyword>
<sequence length="364" mass="40780">MSKRKVEEASGRRTDRAVLFAEMVGGERRAQIVARNDVQRQVLVEGSFVSENFGNLQVEAGCTRELADAVATAPVKPRVILTIVLSGEVHFAYDGSEHVLKVNPQRQSRASTAQALAVNLRRLTVFRRQIRRGERDLSKVQLMFNPDWLRRGDSNDPLRRRLEQHLLGQHLASIAWQPDEQVLALCRALLDLRHEPDRLRRSLQAENLAHQVLWGFIRHIEQLPLGACEPVRAPRPLGPTARAIAWLEANLDQPLSVETAARATAMSTRALQRHFRRDTGLTVSDYVRGRRLEKVRDVLHQEQISVSEAAFLAGYNHTSNFITAFRRHFGVTPGELCNADLRADGAVRCTPSVAGLGGRDKSVS</sequence>
<evidence type="ECO:0000256" key="4">
    <source>
        <dbReference type="ARBA" id="ARBA00023159"/>
    </source>
</evidence>
<evidence type="ECO:0000256" key="6">
    <source>
        <dbReference type="ARBA" id="ARBA00037345"/>
    </source>
</evidence>
<dbReference type="STRING" id="254161.SAMN05216256_11376"/>
<comment type="function">
    <text evidence="6">Regulatory protein of the TOL plasmid xyl operons. XylS activates the xylXYZLTEGFJQKIH operon required for the degradation of toluene, m-xylene and p-xylene.</text>
</comment>
<evidence type="ECO:0000313" key="9">
    <source>
        <dbReference type="Proteomes" id="UP000242847"/>
    </source>
</evidence>
<evidence type="ECO:0000256" key="5">
    <source>
        <dbReference type="ARBA" id="ARBA00023163"/>
    </source>
</evidence>
<dbReference type="InterPro" id="IPR050204">
    <property type="entry name" value="AraC_XylS_family_regulators"/>
</dbReference>
<dbReference type="GO" id="GO:0009893">
    <property type="term" value="P:positive regulation of metabolic process"/>
    <property type="evidence" value="ECO:0007669"/>
    <property type="project" value="UniProtKB-ARBA"/>
</dbReference>
<dbReference type="PANTHER" id="PTHR46796">
    <property type="entry name" value="HTH-TYPE TRANSCRIPTIONAL ACTIVATOR RHAS-RELATED"/>
    <property type="match status" value="1"/>
</dbReference>
<dbReference type="InterPro" id="IPR018060">
    <property type="entry name" value="HTH_AraC"/>
</dbReference>
<protein>
    <recommendedName>
        <fullName evidence="7">HTH araC/xylS-type domain-containing protein</fullName>
    </recommendedName>
</protein>
<feature type="domain" description="HTH araC/xylS-type" evidence="7">
    <location>
        <begin position="241"/>
        <end position="339"/>
    </location>
</feature>
<dbReference type="InterPro" id="IPR009057">
    <property type="entry name" value="Homeodomain-like_sf"/>
</dbReference>
<dbReference type="AlphaFoldDB" id="A0A1S8DJV3"/>
<name>A0A1S8DJV3_9GAMM</name>
<dbReference type="SUPFAM" id="SSF46689">
    <property type="entry name" value="Homeodomain-like"/>
    <property type="match status" value="2"/>
</dbReference>
<dbReference type="InterPro" id="IPR018062">
    <property type="entry name" value="HTH_AraC-typ_CS"/>
</dbReference>
<dbReference type="EMBL" id="MUBC01000005">
    <property type="protein sequence ID" value="ONM45241.1"/>
    <property type="molecule type" value="Genomic_DNA"/>
</dbReference>
<dbReference type="RefSeq" id="WP_169847228.1">
    <property type="nucleotide sequence ID" value="NZ_FOUD01000013.1"/>
</dbReference>
<dbReference type="PANTHER" id="PTHR46796:SF6">
    <property type="entry name" value="ARAC SUBFAMILY"/>
    <property type="match status" value="1"/>
</dbReference>
<dbReference type="SMART" id="SM00342">
    <property type="entry name" value="HTH_ARAC"/>
    <property type="match status" value="1"/>
</dbReference>
<organism evidence="8 9">
    <name type="scientific">Halopseudomonas pachastrellae</name>
    <dbReference type="NCBI Taxonomy" id="254161"/>
    <lineage>
        <taxon>Bacteria</taxon>
        <taxon>Pseudomonadati</taxon>
        <taxon>Pseudomonadota</taxon>
        <taxon>Gammaproteobacteria</taxon>
        <taxon>Pseudomonadales</taxon>
        <taxon>Pseudomonadaceae</taxon>
        <taxon>Halopseudomonas</taxon>
    </lineage>
</organism>
<keyword evidence="4" id="KW-0010">Activator</keyword>
<dbReference type="PROSITE" id="PS00041">
    <property type="entry name" value="HTH_ARAC_FAMILY_1"/>
    <property type="match status" value="1"/>
</dbReference>
<dbReference type="GO" id="GO:0043565">
    <property type="term" value="F:sequence-specific DNA binding"/>
    <property type="evidence" value="ECO:0007669"/>
    <property type="project" value="InterPro"/>
</dbReference>
<evidence type="ECO:0000256" key="2">
    <source>
        <dbReference type="ARBA" id="ARBA00023015"/>
    </source>
</evidence>
<comment type="subcellular location">
    <subcellularLocation>
        <location evidence="1">Cytoplasm</location>
    </subcellularLocation>
</comment>
<keyword evidence="9" id="KW-1185">Reference proteome</keyword>